<evidence type="ECO:0000256" key="8">
    <source>
        <dbReference type="ARBA" id="ARBA00023034"/>
    </source>
</evidence>
<proteinExistence type="inferred from homology"/>
<dbReference type="AlphaFoldDB" id="A0A9V1G287"/>
<dbReference type="GO" id="GO:0000139">
    <property type="term" value="C:Golgi membrane"/>
    <property type="evidence" value="ECO:0007669"/>
    <property type="project" value="UniProtKB-SubCell"/>
</dbReference>
<evidence type="ECO:0000256" key="11">
    <source>
        <dbReference type="ARBA" id="ARBA00038150"/>
    </source>
</evidence>
<evidence type="ECO:0000256" key="5">
    <source>
        <dbReference type="ARBA" id="ARBA00022692"/>
    </source>
</evidence>
<reference evidence="14" key="1">
    <citation type="submission" date="2025-08" db="UniProtKB">
        <authorList>
            <consortium name="RefSeq"/>
        </authorList>
    </citation>
    <scope>IDENTIFICATION</scope>
    <source>
        <tissue evidence="14">Whole blood</tissue>
    </source>
</reference>
<comment type="similarity">
    <text evidence="11">Belongs to the glycosyltransferase 14 family.</text>
</comment>
<evidence type="ECO:0000313" key="14">
    <source>
        <dbReference type="RefSeq" id="XP_019313633.2"/>
    </source>
</evidence>
<evidence type="ECO:0000313" key="13">
    <source>
        <dbReference type="Proteomes" id="UP001165780"/>
    </source>
</evidence>
<evidence type="ECO:0000256" key="7">
    <source>
        <dbReference type="ARBA" id="ARBA00022989"/>
    </source>
</evidence>
<keyword evidence="6" id="KW-0735">Signal-anchor</keyword>
<keyword evidence="8" id="KW-0333">Golgi apparatus</keyword>
<evidence type="ECO:0000256" key="10">
    <source>
        <dbReference type="ARBA" id="ARBA00023180"/>
    </source>
</evidence>
<keyword evidence="5" id="KW-0812">Transmembrane</keyword>
<evidence type="ECO:0000256" key="6">
    <source>
        <dbReference type="ARBA" id="ARBA00022968"/>
    </source>
</evidence>
<keyword evidence="7" id="KW-1133">Transmembrane helix</keyword>
<evidence type="ECO:0000256" key="3">
    <source>
        <dbReference type="ARBA" id="ARBA00022676"/>
    </source>
</evidence>
<dbReference type="Pfam" id="PF02485">
    <property type="entry name" value="Branch"/>
    <property type="match status" value="1"/>
</dbReference>
<feature type="chain" id="PRO_5040825284" evidence="12">
    <location>
        <begin position="21"/>
        <end position="449"/>
    </location>
</feature>
<dbReference type="InterPro" id="IPR003406">
    <property type="entry name" value="Glyco_trans_14"/>
</dbReference>
<keyword evidence="12" id="KW-0732">Signal</keyword>
<organism evidence="13 14">
    <name type="scientific">Panthera pardus</name>
    <name type="common">Leopard</name>
    <name type="synonym">Felis pardus</name>
    <dbReference type="NCBI Taxonomy" id="9691"/>
    <lineage>
        <taxon>Eukaryota</taxon>
        <taxon>Metazoa</taxon>
        <taxon>Chordata</taxon>
        <taxon>Craniata</taxon>
        <taxon>Vertebrata</taxon>
        <taxon>Euteleostomi</taxon>
        <taxon>Mammalia</taxon>
        <taxon>Eutheria</taxon>
        <taxon>Laurasiatheria</taxon>
        <taxon>Carnivora</taxon>
        <taxon>Feliformia</taxon>
        <taxon>Felidae</taxon>
        <taxon>Pantherinae</taxon>
        <taxon>Panthera</taxon>
    </lineage>
</organism>
<dbReference type="KEGG" id="ppad:109272228"/>
<accession>A0A9V1G287</accession>
<keyword evidence="3" id="KW-0328">Glycosyltransferase</keyword>
<comment type="subcellular location">
    <subcellularLocation>
        <location evidence="1">Golgi apparatus membrane</location>
        <topology evidence="1">Single-pass type II membrane protein</topology>
    </subcellularLocation>
</comment>
<gene>
    <name evidence="14" type="primary">LOC109272228</name>
</gene>
<keyword evidence="13" id="KW-1185">Reference proteome</keyword>
<dbReference type="GO" id="GO:0008375">
    <property type="term" value="F:acetylglucosaminyltransferase activity"/>
    <property type="evidence" value="ECO:0007669"/>
    <property type="project" value="TreeGrafter"/>
</dbReference>
<keyword evidence="4" id="KW-0808">Transferase</keyword>
<evidence type="ECO:0000256" key="2">
    <source>
        <dbReference type="ARBA" id="ARBA00004922"/>
    </source>
</evidence>
<evidence type="ECO:0000256" key="4">
    <source>
        <dbReference type="ARBA" id="ARBA00022679"/>
    </source>
</evidence>
<dbReference type="PANTHER" id="PTHR19297:SF178">
    <property type="entry name" value="BETA-1,3-GALACTOSYL-O-GLYCOSYL-GLYCOPROTEIN BETA-1,6-N-ACETYLGLUCOSAMINYLTRANSFERASE 7"/>
    <property type="match status" value="1"/>
</dbReference>
<keyword evidence="9" id="KW-0472">Membrane</keyword>
<evidence type="ECO:0000256" key="9">
    <source>
        <dbReference type="ARBA" id="ARBA00023136"/>
    </source>
</evidence>
<keyword evidence="10" id="KW-0325">Glycoprotein</keyword>
<protein>
    <submittedName>
        <fullName evidence="14">Beta-1,3-galactosyl-O-glycosyl-glycoprotein beta-1,6-N-acetylglucosaminyltransferase 7 isoform X1</fullName>
    </submittedName>
</protein>
<evidence type="ECO:0000256" key="1">
    <source>
        <dbReference type="ARBA" id="ARBA00004323"/>
    </source>
</evidence>
<name>A0A9V1G287_PANPR</name>
<dbReference type="PANTHER" id="PTHR19297">
    <property type="entry name" value="GLYCOSYLTRANSFERASE 14 FAMILY MEMBER"/>
    <property type="match status" value="1"/>
</dbReference>
<evidence type="ECO:0000256" key="12">
    <source>
        <dbReference type="SAM" id="SignalP"/>
    </source>
</evidence>
<dbReference type="Proteomes" id="UP001165780">
    <property type="component" value="Unplaced"/>
</dbReference>
<sequence>MSQLRATKPGLLVCTAVCVCVFLYLRDPPPEEPEESTYPAAVECGFYPDELCSALCEGKEAAPQIATFCKNPHGSQILAHLRTPGNCSRISQEVHFITRPLSAEEGNFSLAYIVTTHKDLAMFVQLLRSIYVPQNLYCIHVDKKAPKKYKSAVQTLVSCFENIFISSKGGRVAHTGFTRLQADLTCMRDLVRSKFQWNYVLNLCGHDFPIKTNKEIIRYIRSKWTDKNITPGVIQPPNVTSETSGSRLEFTPEGSIYGSPNRRFKDEPPHNLTIYFGSAYYVLTRKFVEFVLTDIRAKDLLQWSRDVQSPEQHYWVTLNRLKGKNIQRYSVCSDQRQQQMLIRKWKLYLTIYHGLAKSSTFCKTSSTLGSTGGSLGVSGLLREGHAPNRPGCFCSLSRKKYDQHLSTNLQKLLHFFIHLLNTAGYLRGPDIVLGALLRMENMRGAWVAQ</sequence>
<dbReference type="GeneID" id="109272228"/>
<comment type="pathway">
    <text evidence="2">Protein modification; protein glycosylation.</text>
</comment>
<dbReference type="RefSeq" id="XP_019313633.2">
    <property type="nucleotide sequence ID" value="XM_019458088.2"/>
</dbReference>
<feature type="signal peptide" evidence="12">
    <location>
        <begin position="1"/>
        <end position="20"/>
    </location>
</feature>